<proteinExistence type="predicted"/>
<reference evidence="2 3" key="1">
    <citation type="submission" date="2017-03" db="EMBL/GenBank/DDBJ databases">
        <title>Genomes of endolithic fungi from Antarctica.</title>
        <authorList>
            <person name="Coleine C."/>
            <person name="Masonjones S."/>
            <person name="Stajich J.E."/>
        </authorList>
    </citation>
    <scope>NUCLEOTIDE SEQUENCE [LARGE SCALE GENOMIC DNA]</scope>
    <source>
        <strain evidence="2 3">CCFEE 6314</strain>
    </source>
</reference>
<accession>A0A438MU41</accession>
<feature type="region of interest" description="Disordered" evidence="1">
    <location>
        <begin position="16"/>
        <end position="97"/>
    </location>
</feature>
<dbReference type="Proteomes" id="UP000288859">
    <property type="component" value="Unassembled WGS sequence"/>
</dbReference>
<gene>
    <name evidence="2" type="ORF">B0A52_09284</name>
</gene>
<feature type="compositionally biased region" description="Polar residues" evidence="1">
    <location>
        <begin position="33"/>
        <end position="48"/>
    </location>
</feature>
<dbReference type="OrthoDB" id="5363415at2759"/>
<feature type="compositionally biased region" description="Low complexity" evidence="1">
    <location>
        <begin position="80"/>
        <end position="90"/>
    </location>
</feature>
<protein>
    <submittedName>
        <fullName evidence="2">Uncharacterized protein</fullName>
    </submittedName>
</protein>
<dbReference type="InterPro" id="IPR018858">
    <property type="entry name" value="DUF2458"/>
</dbReference>
<dbReference type="Pfam" id="PF10454">
    <property type="entry name" value="DUF2458"/>
    <property type="match status" value="1"/>
</dbReference>
<evidence type="ECO:0000313" key="2">
    <source>
        <dbReference type="EMBL" id="RVX67247.1"/>
    </source>
</evidence>
<evidence type="ECO:0000256" key="1">
    <source>
        <dbReference type="SAM" id="MobiDB-lite"/>
    </source>
</evidence>
<dbReference type="AlphaFoldDB" id="A0A438MU41"/>
<comment type="caution">
    <text evidence="2">The sequence shown here is derived from an EMBL/GenBank/DDBJ whole genome shotgun (WGS) entry which is preliminary data.</text>
</comment>
<dbReference type="EMBL" id="NAJM01000050">
    <property type="protein sequence ID" value="RVX67247.1"/>
    <property type="molecule type" value="Genomic_DNA"/>
</dbReference>
<sequence length="277" mass="30554">MSGNRNPDIQRILATLNSYSPPPGYVVGGFDPGSQNELRYGQQPTGASPHSAFPGSSLPGLGYLSEPAGGAKIATPPPQSQHQHQHVYPQTPKTLPRPLEEARTRTSTPPIPDASTITTWPAALKHVTRHMVPDEKVAARIKHLITEQHKHERQWWDGREAIVTRQQGRSGASQQVAHLLKSLGGKAVDLAPIDPKADQKELEAYDKKVYAGLLAMAADFDRQLRNLGVPFYAIKHDLVVLENGPEKLDTAKGRLDRGELRELQKQMLQTLEDLFTD</sequence>
<organism evidence="2 3">
    <name type="scientific">Exophiala mesophila</name>
    <name type="common">Black yeast-like fungus</name>
    <dbReference type="NCBI Taxonomy" id="212818"/>
    <lineage>
        <taxon>Eukaryota</taxon>
        <taxon>Fungi</taxon>
        <taxon>Dikarya</taxon>
        <taxon>Ascomycota</taxon>
        <taxon>Pezizomycotina</taxon>
        <taxon>Eurotiomycetes</taxon>
        <taxon>Chaetothyriomycetidae</taxon>
        <taxon>Chaetothyriales</taxon>
        <taxon>Herpotrichiellaceae</taxon>
        <taxon>Exophiala</taxon>
    </lineage>
</organism>
<evidence type="ECO:0000313" key="3">
    <source>
        <dbReference type="Proteomes" id="UP000288859"/>
    </source>
</evidence>
<name>A0A438MU41_EXOME</name>